<dbReference type="AlphaFoldDB" id="A0A9D1I3Q5"/>
<organism evidence="2 3">
    <name type="scientific">Candidatus Fimisoma avicola</name>
    <dbReference type="NCBI Taxonomy" id="2840826"/>
    <lineage>
        <taxon>Bacteria</taxon>
        <taxon>Bacillati</taxon>
        <taxon>Bacillota</taxon>
        <taxon>Clostridia</taxon>
        <taxon>Eubacteriales</taxon>
        <taxon>Candidatus Fimisoma</taxon>
    </lineage>
</organism>
<dbReference type="Pfam" id="PF19789">
    <property type="entry name" value="DUF6273"/>
    <property type="match status" value="1"/>
</dbReference>
<protein>
    <recommendedName>
        <fullName evidence="1">DUF6273 domain-containing protein</fullName>
    </recommendedName>
</protein>
<dbReference type="InterPro" id="IPR036420">
    <property type="entry name" value="BRCT_dom_sf"/>
</dbReference>
<accession>A0A9D1I3Q5</accession>
<dbReference type="InterPro" id="IPR046240">
    <property type="entry name" value="DUF6273"/>
</dbReference>
<sequence length="454" mass="52775">METKRFLMIKAKEKMYWQNLRYLDFERYRLPNFVDEASETMEYCNYDLKCRVRDLDELYNNIIYLLKDGGVVALGEKDDFLDGMYTGYMTFGLEKYGTPCDEYFKFAPSNSKPDFDDLKEFLRKKIGKKTAAQENDIFRLAKMTPEKDMTGQRTIPDSYVQYFSKAEDVTDFEIAGHNIAPTGKFYYSRTAVEEYIARKSGKIVGSISGTTDMIVIGLEERYSEGSRKLEKAVAQKKKRGDGIYILSDMEFHRWQYMNFRPEKRDGILAPEKEAVREKILFGHWPQAHADRKNLKDLEWIVLGENENDILLLSKDIITCRPFDEDPKESLPSWKGSSIKAWLNEDFLQSAFNREEQRMIRGIRTSDCAGGSAQNTAYHYIFLLSDKEVKQYLDHDMGDFDVDYGDAAGWILRSGSKSGIKYCTAEGLSKKFADQQEPYAIRPAVWWIKPYVEKK</sequence>
<evidence type="ECO:0000259" key="1">
    <source>
        <dbReference type="Pfam" id="PF19789"/>
    </source>
</evidence>
<evidence type="ECO:0000313" key="3">
    <source>
        <dbReference type="Proteomes" id="UP000824091"/>
    </source>
</evidence>
<feature type="domain" description="DUF6273" evidence="1">
    <location>
        <begin position="307"/>
        <end position="445"/>
    </location>
</feature>
<dbReference type="Gene3D" id="3.40.50.10190">
    <property type="entry name" value="BRCT domain"/>
    <property type="match status" value="1"/>
</dbReference>
<comment type="caution">
    <text evidence="2">The sequence shown here is derived from an EMBL/GenBank/DDBJ whole genome shotgun (WGS) entry which is preliminary data.</text>
</comment>
<dbReference type="Proteomes" id="UP000824091">
    <property type="component" value="Unassembled WGS sequence"/>
</dbReference>
<evidence type="ECO:0000313" key="2">
    <source>
        <dbReference type="EMBL" id="HIU27222.1"/>
    </source>
</evidence>
<name>A0A9D1I3Q5_9FIRM</name>
<reference evidence="2" key="1">
    <citation type="submission" date="2020-10" db="EMBL/GenBank/DDBJ databases">
        <authorList>
            <person name="Gilroy R."/>
        </authorList>
    </citation>
    <scope>NUCLEOTIDE SEQUENCE</scope>
    <source>
        <strain evidence="2">11300</strain>
    </source>
</reference>
<proteinExistence type="predicted"/>
<dbReference type="EMBL" id="DVMO01000038">
    <property type="protein sequence ID" value="HIU27222.1"/>
    <property type="molecule type" value="Genomic_DNA"/>
</dbReference>
<reference evidence="2" key="2">
    <citation type="journal article" date="2021" name="PeerJ">
        <title>Extensive microbial diversity within the chicken gut microbiome revealed by metagenomics and culture.</title>
        <authorList>
            <person name="Gilroy R."/>
            <person name="Ravi A."/>
            <person name="Getino M."/>
            <person name="Pursley I."/>
            <person name="Horton D.L."/>
            <person name="Alikhan N.F."/>
            <person name="Baker D."/>
            <person name="Gharbi K."/>
            <person name="Hall N."/>
            <person name="Watson M."/>
            <person name="Adriaenssens E.M."/>
            <person name="Foster-Nyarko E."/>
            <person name="Jarju S."/>
            <person name="Secka A."/>
            <person name="Antonio M."/>
            <person name="Oren A."/>
            <person name="Chaudhuri R.R."/>
            <person name="La Ragione R."/>
            <person name="Hildebrand F."/>
            <person name="Pallen M.J."/>
        </authorList>
    </citation>
    <scope>NUCLEOTIDE SEQUENCE</scope>
    <source>
        <strain evidence="2">11300</strain>
    </source>
</reference>
<gene>
    <name evidence="2" type="ORF">IAD16_02420</name>
</gene>